<reference evidence="8" key="1">
    <citation type="submission" date="2025-08" db="UniProtKB">
        <authorList>
            <consortium name="RefSeq"/>
        </authorList>
    </citation>
    <scope>IDENTIFICATION</scope>
    <source>
        <tissue evidence="8">Sperm</tissue>
    </source>
</reference>
<evidence type="ECO:0000256" key="1">
    <source>
        <dbReference type="ARBA" id="ARBA00022527"/>
    </source>
</evidence>
<evidence type="ECO:0000256" key="5">
    <source>
        <dbReference type="ARBA" id="ARBA00022840"/>
    </source>
</evidence>
<proteinExistence type="predicted"/>
<dbReference type="Gene3D" id="1.10.510.10">
    <property type="entry name" value="Transferase(Phosphotransferase) domain 1"/>
    <property type="match status" value="1"/>
</dbReference>
<dbReference type="GO" id="GO:0004674">
    <property type="term" value="F:protein serine/threonine kinase activity"/>
    <property type="evidence" value="ECO:0007669"/>
    <property type="project" value="UniProtKB-KW"/>
</dbReference>
<evidence type="ECO:0000256" key="4">
    <source>
        <dbReference type="ARBA" id="ARBA00022777"/>
    </source>
</evidence>
<dbReference type="AlphaFoldDB" id="A0AAJ7XFD0"/>
<dbReference type="SUPFAM" id="SSF56112">
    <property type="entry name" value="Protein kinase-like (PK-like)"/>
    <property type="match status" value="1"/>
</dbReference>
<keyword evidence="3" id="KW-0547">Nucleotide-binding</keyword>
<accession>A0AAJ7XFD0</accession>
<protein>
    <submittedName>
        <fullName evidence="8">Dual specificity tyrosine-phosphorylation-regulated kinase 4-like</fullName>
    </submittedName>
</protein>
<keyword evidence="1" id="KW-0723">Serine/threonine-protein kinase</keyword>
<dbReference type="PANTHER" id="PTHR24058:SF130">
    <property type="entry name" value="SERINE_THREONINE PROTEIN KINASES-RELATED"/>
    <property type="match status" value="1"/>
</dbReference>
<dbReference type="KEGG" id="pmrn:116955223"/>
<evidence type="ECO:0000259" key="6">
    <source>
        <dbReference type="PROSITE" id="PS50011"/>
    </source>
</evidence>
<dbReference type="Proteomes" id="UP001318040">
    <property type="component" value="Chromosome 58"/>
</dbReference>
<evidence type="ECO:0000313" key="8">
    <source>
        <dbReference type="RefSeq" id="XP_032832132.1"/>
    </source>
</evidence>
<dbReference type="Pfam" id="PF00069">
    <property type="entry name" value="Pkinase"/>
    <property type="match status" value="1"/>
</dbReference>
<evidence type="ECO:0000256" key="3">
    <source>
        <dbReference type="ARBA" id="ARBA00022741"/>
    </source>
</evidence>
<dbReference type="InterPro" id="IPR000719">
    <property type="entry name" value="Prot_kinase_dom"/>
</dbReference>
<dbReference type="PANTHER" id="PTHR24058">
    <property type="entry name" value="DUAL SPECIFICITY PROTEIN KINASE"/>
    <property type="match status" value="1"/>
</dbReference>
<evidence type="ECO:0000313" key="7">
    <source>
        <dbReference type="Proteomes" id="UP001318040"/>
    </source>
</evidence>
<sequence>MTNILVAVKIHGTPLSAIDNNFQLREIKIGIILQESDTDDSNIIKMLDWFQFRKHYTIVLELLSGTLDDWIGNRKAKSLRMEMVKIYTKGILTSLRHIHSKTIIHGDLKPENILVKDCVAGTIKVTDFGHSFVEGYQTSLIFGTVKYMSPEGFLGYSSTNSVDMWALGCTVAKIATGKSIFEPINFYDQLVCCMEVLPTQQHFTLDS</sequence>
<dbReference type="PROSITE" id="PS00108">
    <property type="entry name" value="PROTEIN_KINASE_ST"/>
    <property type="match status" value="1"/>
</dbReference>
<organism evidence="7 8">
    <name type="scientific">Petromyzon marinus</name>
    <name type="common">Sea lamprey</name>
    <dbReference type="NCBI Taxonomy" id="7757"/>
    <lineage>
        <taxon>Eukaryota</taxon>
        <taxon>Metazoa</taxon>
        <taxon>Chordata</taxon>
        <taxon>Craniata</taxon>
        <taxon>Vertebrata</taxon>
        <taxon>Cyclostomata</taxon>
        <taxon>Hyperoartia</taxon>
        <taxon>Petromyzontiformes</taxon>
        <taxon>Petromyzontidae</taxon>
        <taxon>Petromyzon</taxon>
    </lineage>
</organism>
<evidence type="ECO:0000256" key="2">
    <source>
        <dbReference type="ARBA" id="ARBA00022679"/>
    </source>
</evidence>
<keyword evidence="2" id="KW-0808">Transferase</keyword>
<name>A0AAJ7XFD0_PETMA</name>
<dbReference type="GO" id="GO:0005524">
    <property type="term" value="F:ATP binding"/>
    <property type="evidence" value="ECO:0007669"/>
    <property type="project" value="UniProtKB-KW"/>
</dbReference>
<dbReference type="InterPro" id="IPR008271">
    <property type="entry name" value="Ser/Thr_kinase_AS"/>
</dbReference>
<dbReference type="InterPro" id="IPR011009">
    <property type="entry name" value="Kinase-like_dom_sf"/>
</dbReference>
<keyword evidence="5" id="KW-0067">ATP-binding</keyword>
<dbReference type="RefSeq" id="XP_032832132.1">
    <property type="nucleotide sequence ID" value="XM_032976241.1"/>
</dbReference>
<gene>
    <name evidence="8" type="primary">LOC116955223</name>
</gene>
<keyword evidence="4" id="KW-0418">Kinase</keyword>
<dbReference type="InterPro" id="IPR050494">
    <property type="entry name" value="Ser_Thr_dual-spec_kinase"/>
</dbReference>
<keyword evidence="7" id="KW-1185">Reference proteome</keyword>
<dbReference type="SMART" id="SM00220">
    <property type="entry name" value="S_TKc"/>
    <property type="match status" value="1"/>
</dbReference>
<feature type="domain" description="Protein kinase" evidence="6">
    <location>
        <begin position="1"/>
        <end position="207"/>
    </location>
</feature>
<dbReference type="PROSITE" id="PS50011">
    <property type="entry name" value="PROTEIN_KINASE_DOM"/>
    <property type="match status" value="1"/>
</dbReference>